<protein>
    <submittedName>
        <fullName evidence="2">24648_t:CDS:1</fullName>
    </submittedName>
</protein>
<proteinExistence type="predicted"/>
<reference evidence="2" key="1">
    <citation type="submission" date="2021-06" db="EMBL/GenBank/DDBJ databases">
        <authorList>
            <person name="Kallberg Y."/>
            <person name="Tangrot J."/>
            <person name="Rosling A."/>
        </authorList>
    </citation>
    <scope>NUCLEOTIDE SEQUENCE</scope>
    <source>
        <strain evidence="2">FL966</strain>
    </source>
</reference>
<name>A0A9N9DUZ4_9GLOM</name>
<evidence type="ECO:0000313" key="3">
    <source>
        <dbReference type="Proteomes" id="UP000789759"/>
    </source>
</evidence>
<dbReference type="OrthoDB" id="2349888at2759"/>
<sequence length="190" mass="21376">MIASLASEVQKKIGQVESSRIHEPLPPKSTLVDLYLYRDIPSTKIPVKDVDYNEDNIGIIKEDNIKEIEPKNDHERKSDTENKNEGVKDSDIKIDDRLKVTSHVIDSVVTVSKNGTATISETAHVIKTKEDFPETNTPMENRLRHIGIGEDLGMGDRVRAYVDHSHLKTRAGLVPKDIKSPNLYQDLNPD</sequence>
<dbReference type="AlphaFoldDB" id="A0A9N9DUZ4"/>
<evidence type="ECO:0000256" key="1">
    <source>
        <dbReference type="SAM" id="MobiDB-lite"/>
    </source>
</evidence>
<organism evidence="2 3">
    <name type="scientific">Cetraspora pellucida</name>
    <dbReference type="NCBI Taxonomy" id="1433469"/>
    <lineage>
        <taxon>Eukaryota</taxon>
        <taxon>Fungi</taxon>
        <taxon>Fungi incertae sedis</taxon>
        <taxon>Mucoromycota</taxon>
        <taxon>Glomeromycotina</taxon>
        <taxon>Glomeromycetes</taxon>
        <taxon>Diversisporales</taxon>
        <taxon>Gigasporaceae</taxon>
        <taxon>Cetraspora</taxon>
    </lineage>
</organism>
<comment type="caution">
    <text evidence="2">The sequence shown here is derived from an EMBL/GenBank/DDBJ whole genome shotgun (WGS) entry which is preliminary data.</text>
</comment>
<feature type="non-terminal residue" evidence="2">
    <location>
        <position position="190"/>
    </location>
</feature>
<evidence type="ECO:0000313" key="2">
    <source>
        <dbReference type="EMBL" id="CAG8654349.1"/>
    </source>
</evidence>
<dbReference type="EMBL" id="CAJVQA010007286">
    <property type="protein sequence ID" value="CAG8654349.1"/>
    <property type="molecule type" value="Genomic_DNA"/>
</dbReference>
<keyword evidence="3" id="KW-1185">Reference proteome</keyword>
<feature type="region of interest" description="Disordered" evidence="1">
    <location>
        <begin position="68"/>
        <end position="88"/>
    </location>
</feature>
<gene>
    <name evidence="2" type="ORF">CPELLU_LOCUS9494</name>
</gene>
<accession>A0A9N9DUZ4</accession>
<dbReference type="Proteomes" id="UP000789759">
    <property type="component" value="Unassembled WGS sequence"/>
</dbReference>